<organism evidence="1 2">
    <name type="scientific">Nibea albiflora</name>
    <name type="common">Yellow drum</name>
    <name type="synonym">Corvina albiflora</name>
    <dbReference type="NCBI Taxonomy" id="240163"/>
    <lineage>
        <taxon>Eukaryota</taxon>
        <taxon>Metazoa</taxon>
        <taxon>Chordata</taxon>
        <taxon>Craniata</taxon>
        <taxon>Vertebrata</taxon>
        <taxon>Euteleostomi</taxon>
        <taxon>Actinopterygii</taxon>
        <taxon>Neopterygii</taxon>
        <taxon>Teleostei</taxon>
        <taxon>Neoteleostei</taxon>
        <taxon>Acanthomorphata</taxon>
        <taxon>Eupercaria</taxon>
        <taxon>Sciaenidae</taxon>
        <taxon>Nibea</taxon>
    </lineage>
</organism>
<dbReference type="Proteomes" id="UP000805704">
    <property type="component" value="Chromosome 7"/>
</dbReference>
<dbReference type="EMBL" id="CM024795">
    <property type="protein sequence ID" value="KAG8001187.1"/>
    <property type="molecule type" value="Genomic_DNA"/>
</dbReference>
<reference evidence="1" key="1">
    <citation type="submission" date="2020-04" db="EMBL/GenBank/DDBJ databases">
        <title>A chromosome-scale assembly and high-density genetic map of the yellow drum (Nibea albiflora) genome.</title>
        <authorList>
            <person name="Xu D."/>
            <person name="Zhang W."/>
            <person name="Chen R."/>
            <person name="Tan P."/>
            <person name="Wang L."/>
            <person name="Song H."/>
            <person name="Tian L."/>
            <person name="Zhu Q."/>
            <person name="Wang B."/>
        </authorList>
    </citation>
    <scope>NUCLEOTIDE SEQUENCE</scope>
    <source>
        <strain evidence="1">ZJHYS-2018</strain>
    </source>
</reference>
<protein>
    <submittedName>
        <fullName evidence="1">Uncharacterized protein</fullName>
    </submittedName>
</protein>
<gene>
    <name evidence="1" type="ORF">GBF38_006748</name>
</gene>
<comment type="caution">
    <text evidence="1">The sequence shown here is derived from an EMBL/GenBank/DDBJ whole genome shotgun (WGS) entry which is preliminary data.</text>
</comment>
<feature type="non-terminal residue" evidence="1">
    <location>
        <position position="1"/>
    </location>
</feature>
<accession>A0ACB7EGD8</accession>
<sequence>ETEDELEQIHSDSDSLSENSHCSLDEDYVPRGPARGSDLDDFTDEDSSDEEWNNTPTKRRGSRKRRRSVSASPVKSPSKKWERSPLKKKIQNGATPRKNTSASPKTGKAFSTPRRGNQIGRRRTERQLSREEEDGADDGDDRWLRRG</sequence>
<evidence type="ECO:0000313" key="1">
    <source>
        <dbReference type="EMBL" id="KAG8001187.1"/>
    </source>
</evidence>
<keyword evidence="2" id="KW-1185">Reference proteome</keyword>
<name>A0ACB7EGD8_NIBAL</name>
<proteinExistence type="predicted"/>
<evidence type="ECO:0000313" key="2">
    <source>
        <dbReference type="Proteomes" id="UP000805704"/>
    </source>
</evidence>